<organism evidence="1 2">
    <name type="scientific">Collybiopsis luxurians FD-317 M1</name>
    <dbReference type="NCBI Taxonomy" id="944289"/>
    <lineage>
        <taxon>Eukaryota</taxon>
        <taxon>Fungi</taxon>
        <taxon>Dikarya</taxon>
        <taxon>Basidiomycota</taxon>
        <taxon>Agaricomycotina</taxon>
        <taxon>Agaricomycetes</taxon>
        <taxon>Agaricomycetidae</taxon>
        <taxon>Agaricales</taxon>
        <taxon>Marasmiineae</taxon>
        <taxon>Omphalotaceae</taxon>
        <taxon>Collybiopsis</taxon>
        <taxon>Collybiopsis luxurians</taxon>
    </lineage>
</organism>
<dbReference type="Proteomes" id="UP000053593">
    <property type="component" value="Unassembled WGS sequence"/>
</dbReference>
<sequence>MNVQHQLPQSRSAERQEMDEMSYKNTHMFLKGLAECGSPIAILAFKCLELNQSLGFCEAEMPWVVTPRGWMNPSVAILPTQAALTAHFCLAAPKNAASEPEMHFSIDGMNFELKLDNEKIQQVMKEVLKFLETLKNNYANAALDISEHDSAKAENLLVQLEEIPKFNLQINAKVIQVLFHDPRA</sequence>
<dbReference type="EMBL" id="KN834799">
    <property type="protein sequence ID" value="KIK56274.1"/>
    <property type="molecule type" value="Genomic_DNA"/>
</dbReference>
<dbReference type="HOGENOM" id="CLU_097769_0_0_1"/>
<protein>
    <submittedName>
        <fullName evidence="1">Uncharacterized protein</fullName>
    </submittedName>
</protein>
<proteinExistence type="predicted"/>
<reference evidence="1 2" key="1">
    <citation type="submission" date="2014-04" db="EMBL/GenBank/DDBJ databases">
        <title>Evolutionary Origins and Diversification of the Mycorrhizal Mutualists.</title>
        <authorList>
            <consortium name="DOE Joint Genome Institute"/>
            <consortium name="Mycorrhizal Genomics Consortium"/>
            <person name="Kohler A."/>
            <person name="Kuo A."/>
            <person name="Nagy L.G."/>
            <person name="Floudas D."/>
            <person name="Copeland A."/>
            <person name="Barry K.W."/>
            <person name="Cichocki N."/>
            <person name="Veneault-Fourrey C."/>
            <person name="LaButti K."/>
            <person name="Lindquist E.A."/>
            <person name="Lipzen A."/>
            <person name="Lundell T."/>
            <person name="Morin E."/>
            <person name="Murat C."/>
            <person name="Riley R."/>
            <person name="Ohm R."/>
            <person name="Sun H."/>
            <person name="Tunlid A."/>
            <person name="Henrissat B."/>
            <person name="Grigoriev I.V."/>
            <person name="Hibbett D.S."/>
            <person name="Martin F."/>
        </authorList>
    </citation>
    <scope>NUCLEOTIDE SEQUENCE [LARGE SCALE GENOMIC DNA]</scope>
    <source>
        <strain evidence="1 2">FD-317 M1</strain>
    </source>
</reference>
<gene>
    <name evidence="1" type="ORF">GYMLUDRAFT_248021</name>
</gene>
<keyword evidence="2" id="KW-1185">Reference proteome</keyword>
<evidence type="ECO:0000313" key="1">
    <source>
        <dbReference type="EMBL" id="KIK56274.1"/>
    </source>
</evidence>
<dbReference type="AlphaFoldDB" id="A0A0D0C1S4"/>
<accession>A0A0D0C1S4</accession>
<name>A0A0D0C1S4_9AGAR</name>
<evidence type="ECO:0000313" key="2">
    <source>
        <dbReference type="Proteomes" id="UP000053593"/>
    </source>
</evidence>